<protein>
    <submittedName>
        <fullName evidence="1">Uncharacterized protein</fullName>
    </submittedName>
</protein>
<proteinExistence type="predicted"/>
<dbReference type="AlphaFoldDB" id="D4F0C4"/>
<dbReference type="HOGENOM" id="CLU_2972187_0_0_6"/>
<organism evidence="1 2">
    <name type="scientific">Edwardsiella tarda ATCC 23685</name>
    <dbReference type="NCBI Taxonomy" id="500638"/>
    <lineage>
        <taxon>Bacteria</taxon>
        <taxon>Pseudomonadati</taxon>
        <taxon>Pseudomonadota</taxon>
        <taxon>Gammaproteobacteria</taxon>
        <taxon>Enterobacterales</taxon>
        <taxon>Hafniaceae</taxon>
        <taxon>Edwardsiella</taxon>
    </lineage>
</organism>
<evidence type="ECO:0000313" key="1">
    <source>
        <dbReference type="EMBL" id="EFE24814.1"/>
    </source>
</evidence>
<accession>D4F0C4</accession>
<evidence type="ECO:0000313" key="2">
    <source>
        <dbReference type="Proteomes" id="UP000003692"/>
    </source>
</evidence>
<dbReference type="Proteomes" id="UP000003692">
    <property type="component" value="Unassembled WGS sequence"/>
</dbReference>
<sequence>MARYTLFRVIVKLLAILSAITSLGRNDVSAPAWLIAIDPRLPLHVGLMALASCSSLLA</sequence>
<gene>
    <name evidence="1" type="ORF">EDWATA_00147</name>
</gene>
<name>D4F0C4_EDWTA</name>
<comment type="caution">
    <text evidence="1">The sequence shown here is derived from an EMBL/GenBank/DDBJ whole genome shotgun (WGS) entry which is preliminary data.</text>
</comment>
<reference evidence="1 2" key="1">
    <citation type="submission" date="2010-02" db="EMBL/GenBank/DDBJ databases">
        <authorList>
            <person name="Weinstock G."/>
            <person name="Sodergren E."/>
            <person name="Clifton S."/>
            <person name="Fulton L."/>
            <person name="Fulton B."/>
            <person name="Courtney L."/>
            <person name="Fronick C."/>
            <person name="Harrison M."/>
            <person name="Strong C."/>
            <person name="Farmer C."/>
            <person name="Delahaunty K."/>
            <person name="Markovic C."/>
            <person name="Hall O."/>
            <person name="Minx P."/>
            <person name="Tomlinson C."/>
            <person name="Mitreva M."/>
            <person name="Nelson J."/>
            <person name="Hou S."/>
            <person name="Wollam A."/>
            <person name="Pepin K.H."/>
            <person name="Johnson M."/>
            <person name="Bhonagiri V."/>
            <person name="Zhang X."/>
            <person name="Suruliraj S."/>
            <person name="Warren W."/>
            <person name="Chinwalla A."/>
            <person name="Mardis E.R."/>
            <person name="Wilson R.K."/>
        </authorList>
    </citation>
    <scope>NUCLEOTIDE SEQUENCE [LARGE SCALE GENOMIC DNA]</scope>
    <source>
        <strain evidence="1 2">ATCC 23685</strain>
    </source>
</reference>
<dbReference type="EMBL" id="ADGK01000009">
    <property type="protein sequence ID" value="EFE24814.1"/>
    <property type="molecule type" value="Genomic_DNA"/>
</dbReference>